<dbReference type="Proteomes" id="UP001209878">
    <property type="component" value="Unassembled WGS sequence"/>
</dbReference>
<dbReference type="EMBL" id="JAODUO010000622">
    <property type="protein sequence ID" value="KAK2177026.1"/>
    <property type="molecule type" value="Genomic_DNA"/>
</dbReference>
<dbReference type="AlphaFoldDB" id="A0AAD9NQN6"/>
<evidence type="ECO:0000313" key="2">
    <source>
        <dbReference type="EMBL" id="KAK2177026.1"/>
    </source>
</evidence>
<protein>
    <recommendedName>
        <fullName evidence="4">Snake toxin/toxin-like domain-containing protein</fullName>
    </recommendedName>
</protein>
<keyword evidence="3" id="KW-1185">Reference proteome</keyword>
<feature type="compositionally biased region" description="Polar residues" evidence="1">
    <location>
        <begin position="8"/>
        <end position="25"/>
    </location>
</feature>
<accession>A0AAD9NQN6</accession>
<gene>
    <name evidence="2" type="ORF">NP493_622g01013</name>
</gene>
<name>A0AAD9NQN6_RIDPI</name>
<dbReference type="CDD" id="cd00117">
    <property type="entry name" value="TFP"/>
    <property type="match status" value="1"/>
</dbReference>
<organism evidence="2 3">
    <name type="scientific">Ridgeia piscesae</name>
    <name type="common">Tubeworm</name>
    <dbReference type="NCBI Taxonomy" id="27915"/>
    <lineage>
        <taxon>Eukaryota</taxon>
        <taxon>Metazoa</taxon>
        <taxon>Spiralia</taxon>
        <taxon>Lophotrochozoa</taxon>
        <taxon>Annelida</taxon>
        <taxon>Polychaeta</taxon>
        <taxon>Sedentaria</taxon>
        <taxon>Canalipalpata</taxon>
        <taxon>Sabellida</taxon>
        <taxon>Siboglinidae</taxon>
        <taxon>Ridgeia</taxon>
    </lineage>
</organism>
<sequence length="151" mass="16905">MRKCASAGNLSSPSCGQGATPSNETRTGRDLWCYECRETYVKKYNIVLSPCLNNLSLITVRQCGVLDLYCKVERIDLHLSVMTIERSCSESCPYGCKFYGYGLTYRRCISCCRTIGCNSDSGGHMDTVSMTIFILLGFRLACVMSEGLRYY</sequence>
<comment type="caution">
    <text evidence="2">The sequence shown here is derived from an EMBL/GenBank/DDBJ whole genome shotgun (WGS) entry which is preliminary data.</text>
</comment>
<reference evidence="2" key="1">
    <citation type="journal article" date="2023" name="Mol. Biol. Evol.">
        <title>Third-Generation Sequencing Reveals the Adaptive Role of the Epigenome in Three Deep-Sea Polychaetes.</title>
        <authorList>
            <person name="Perez M."/>
            <person name="Aroh O."/>
            <person name="Sun Y."/>
            <person name="Lan Y."/>
            <person name="Juniper S.K."/>
            <person name="Young C.R."/>
            <person name="Angers B."/>
            <person name="Qian P.Y."/>
        </authorList>
    </citation>
    <scope>NUCLEOTIDE SEQUENCE</scope>
    <source>
        <strain evidence="2">R07B-5</strain>
    </source>
</reference>
<feature type="region of interest" description="Disordered" evidence="1">
    <location>
        <begin position="1"/>
        <end position="26"/>
    </location>
</feature>
<evidence type="ECO:0008006" key="4">
    <source>
        <dbReference type="Google" id="ProtNLM"/>
    </source>
</evidence>
<proteinExistence type="predicted"/>
<evidence type="ECO:0000313" key="3">
    <source>
        <dbReference type="Proteomes" id="UP001209878"/>
    </source>
</evidence>
<evidence type="ECO:0000256" key="1">
    <source>
        <dbReference type="SAM" id="MobiDB-lite"/>
    </source>
</evidence>